<protein>
    <submittedName>
        <fullName evidence="5">Metal ABC transporter solute-binding protein</fullName>
    </submittedName>
</protein>
<comment type="subcellular location">
    <subcellularLocation>
        <location evidence="1">Cell envelope</location>
    </subcellularLocation>
</comment>
<organism evidence="5 6">
    <name type="scientific">Paraburkholderia sejongensis</name>
    <dbReference type="NCBI Taxonomy" id="2886946"/>
    <lineage>
        <taxon>Bacteria</taxon>
        <taxon>Pseudomonadati</taxon>
        <taxon>Pseudomonadota</taxon>
        <taxon>Betaproteobacteria</taxon>
        <taxon>Burkholderiales</taxon>
        <taxon>Burkholderiaceae</taxon>
        <taxon>Paraburkholderia</taxon>
    </lineage>
</organism>
<evidence type="ECO:0000313" key="6">
    <source>
        <dbReference type="Proteomes" id="UP001431019"/>
    </source>
</evidence>
<dbReference type="EMBL" id="JAJITD010000007">
    <property type="protein sequence ID" value="MCC8394106.1"/>
    <property type="molecule type" value="Genomic_DNA"/>
</dbReference>
<proteinExistence type="predicted"/>
<evidence type="ECO:0000256" key="2">
    <source>
        <dbReference type="ARBA" id="ARBA00022448"/>
    </source>
</evidence>
<keyword evidence="6" id="KW-1185">Reference proteome</keyword>
<reference evidence="5 6" key="1">
    <citation type="submission" date="2021-11" db="EMBL/GenBank/DDBJ databases">
        <authorList>
            <person name="Oh E.-T."/>
            <person name="Kim S.-B."/>
        </authorList>
    </citation>
    <scope>NUCLEOTIDE SEQUENCE [LARGE SCALE GENOMIC DNA]</scope>
    <source>
        <strain evidence="5 6">MMS20-SJTR3</strain>
    </source>
</reference>
<dbReference type="RefSeq" id="WP_230510388.1">
    <property type="nucleotide sequence ID" value="NZ_JAJITD010000007.1"/>
</dbReference>
<evidence type="ECO:0000256" key="3">
    <source>
        <dbReference type="ARBA" id="ARBA00022723"/>
    </source>
</evidence>
<dbReference type="Proteomes" id="UP001431019">
    <property type="component" value="Unassembled WGS sequence"/>
</dbReference>
<dbReference type="PANTHER" id="PTHR42953">
    <property type="entry name" value="HIGH-AFFINITY ZINC UPTAKE SYSTEM PROTEIN ZNUA-RELATED"/>
    <property type="match status" value="1"/>
</dbReference>
<gene>
    <name evidence="5" type="ORF">LJ656_16030</name>
</gene>
<keyword evidence="3" id="KW-0479">Metal-binding</keyword>
<keyword evidence="2" id="KW-0813">Transport</keyword>
<dbReference type="PANTHER" id="PTHR42953:SF1">
    <property type="entry name" value="METAL-BINDING PROTEIN HI_0362-RELATED"/>
    <property type="match status" value="1"/>
</dbReference>
<name>A0ABS8JW28_9BURK</name>
<evidence type="ECO:0000256" key="1">
    <source>
        <dbReference type="ARBA" id="ARBA00004196"/>
    </source>
</evidence>
<dbReference type="InterPro" id="IPR050492">
    <property type="entry name" value="Bact_metal-bind_prot9"/>
</dbReference>
<accession>A0ABS8JW28</accession>
<comment type="caution">
    <text evidence="5">The sequence shown here is derived from an EMBL/GenBank/DDBJ whole genome shotgun (WGS) entry which is preliminary data.</text>
</comment>
<dbReference type="Pfam" id="PF01297">
    <property type="entry name" value="ZnuA"/>
    <property type="match status" value="1"/>
</dbReference>
<dbReference type="SUPFAM" id="SSF53807">
    <property type="entry name" value="Helical backbone' metal receptor"/>
    <property type="match status" value="1"/>
</dbReference>
<sequence>MKTISSMFTIARRALKLSTGLPAHAPAPLTATLTAKLPAQLSAQLPLNRAATRSANLSAHLAAWLLATVALGFGHAACAADAKAAPATASPIPVVAAENFYGDVVRQLGGERVAVTSILSNPDQDPHLFEASPATARALQHASLVVYNGADYDPWMAKLLAASKGAQRTVIVAAELTGRKGGDNPHLWYDPATMPKVARAVSAALVAADPAHKSAYDANLAKFLDSLKPIDAKVAALRSRYAGVPVTATEPVFGYMADAIGLQMRNQRFQLAAMNDTEASAADIAAFERDLRERRVRVLIYNSQATEALTRRMLKLAQQSKVPTLSVTETLPAGKTYQTWMLAQLDALEQALAAGEANAEGTKGTKGTKGTTP</sequence>
<dbReference type="InterPro" id="IPR006127">
    <property type="entry name" value="ZnuA-like"/>
</dbReference>
<keyword evidence="4" id="KW-0732">Signal</keyword>
<dbReference type="CDD" id="cd01020">
    <property type="entry name" value="TroA_b"/>
    <property type="match status" value="1"/>
</dbReference>
<dbReference type="Gene3D" id="3.40.50.1980">
    <property type="entry name" value="Nitrogenase molybdenum iron protein domain"/>
    <property type="match status" value="2"/>
</dbReference>
<evidence type="ECO:0000313" key="5">
    <source>
        <dbReference type="EMBL" id="MCC8394106.1"/>
    </source>
</evidence>
<evidence type="ECO:0000256" key="4">
    <source>
        <dbReference type="ARBA" id="ARBA00022729"/>
    </source>
</evidence>